<sequence length="298" mass="33578">MKLKALLFLLFFSSAFAQAQDLNARVQVLSPKIQTTNRRIFTALETAIKDFLNGRKWSADQIAPAERIDCNFVINITQWDGASALSAEVQVQSSRPIFGSNYNSTLLNINDKDFDFNYTEGQVMDFNDQLFQSNLSSFFAFYAYIIVGLDYDSFSKRGGSPYFEHAQSIVNAAQTSAYKGWKAFDSNHNRYWLAENLSNNAYNNLRDFSYTYHRLGLDVMASNADQGLKAITAALPSIADIDRQRTGAFLPQVFFTAKSDELLQVLSKATPQEREQAYQTLSTVDPANGTKYQALQKN</sequence>
<accession>A0A7K1T1B2</accession>
<gene>
    <name evidence="2" type="ORF">GO621_17390</name>
</gene>
<proteinExistence type="predicted"/>
<protein>
    <submittedName>
        <fullName evidence="2">DUF4835 family protein</fullName>
    </submittedName>
</protein>
<name>A0A7K1T1B2_9SPHI</name>
<feature type="chain" id="PRO_5029754635" evidence="1">
    <location>
        <begin position="20"/>
        <end position="298"/>
    </location>
</feature>
<dbReference type="Proteomes" id="UP000462014">
    <property type="component" value="Unassembled WGS sequence"/>
</dbReference>
<comment type="caution">
    <text evidence="2">The sequence shown here is derived from an EMBL/GenBank/DDBJ whole genome shotgun (WGS) entry which is preliminary data.</text>
</comment>
<reference evidence="2 3" key="1">
    <citation type="submission" date="2019-12" db="EMBL/GenBank/DDBJ databases">
        <title>Mucilaginibacter sp. HMF7410 genome sequencing and assembly.</title>
        <authorList>
            <person name="Kang H."/>
            <person name="Cha I."/>
            <person name="Kim H."/>
            <person name="Joh K."/>
        </authorList>
    </citation>
    <scope>NUCLEOTIDE SEQUENCE [LARGE SCALE GENOMIC DNA]</scope>
    <source>
        <strain evidence="2 3">HMF7410</strain>
    </source>
</reference>
<keyword evidence="1" id="KW-0732">Signal</keyword>
<dbReference type="RefSeq" id="WP_157569409.1">
    <property type="nucleotide sequence ID" value="NZ_WPIK01000021.1"/>
</dbReference>
<feature type="signal peptide" evidence="1">
    <location>
        <begin position="1"/>
        <end position="19"/>
    </location>
</feature>
<keyword evidence="3" id="KW-1185">Reference proteome</keyword>
<evidence type="ECO:0000313" key="2">
    <source>
        <dbReference type="EMBL" id="MVN23301.1"/>
    </source>
</evidence>
<dbReference type="EMBL" id="WPIK01000021">
    <property type="protein sequence ID" value="MVN23301.1"/>
    <property type="molecule type" value="Genomic_DNA"/>
</dbReference>
<evidence type="ECO:0000256" key="1">
    <source>
        <dbReference type="SAM" id="SignalP"/>
    </source>
</evidence>
<evidence type="ECO:0000313" key="3">
    <source>
        <dbReference type="Proteomes" id="UP000462014"/>
    </source>
</evidence>
<dbReference type="Pfam" id="PF16119">
    <property type="entry name" value="DUF4835"/>
    <property type="match status" value="1"/>
</dbReference>
<dbReference type="AlphaFoldDB" id="A0A7K1T1B2"/>
<dbReference type="InterPro" id="IPR032274">
    <property type="entry name" value="DUF4835"/>
</dbReference>
<organism evidence="2 3">
    <name type="scientific">Mucilaginibacter arboris</name>
    <dbReference type="NCBI Taxonomy" id="2682090"/>
    <lineage>
        <taxon>Bacteria</taxon>
        <taxon>Pseudomonadati</taxon>
        <taxon>Bacteroidota</taxon>
        <taxon>Sphingobacteriia</taxon>
        <taxon>Sphingobacteriales</taxon>
        <taxon>Sphingobacteriaceae</taxon>
        <taxon>Mucilaginibacter</taxon>
    </lineage>
</organism>